<keyword evidence="3" id="KW-1185">Reference proteome</keyword>
<proteinExistence type="predicted"/>
<dbReference type="SUPFAM" id="SSF55154">
    <property type="entry name" value="CYTH-like phosphatases"/>
    <property type="match status" value="1"/>
</dbReference>
<dbReference type="InterPro" id="IPR023577">
    <property type="entry name" value="CYTH_domain"/>
</dbReference>
<dbReference type="CDD" id="cd07891">
    <property type="entry name" value="CYTH-like_CthTTM-like_1"/>
    <property type="match status" value="1"/>
</dbReference>
<dbReference type="Proteomes" id="UP001196870">
    <property type="component" value="Unassembled WGS sequence"/>
</dbReference>
<reference evidence="3" key="1">
    <citation type="journal article" date="2021" name="Syst. Appl. Microbiol.">
        <title>Roseomonas hellenica sp. nov., isolated from roots of wild-growing Alkanna tinctoria.</title>
        <authorList>
            <person name="Rat A."/>
            <person name="Naranjo H.D."/>
            <person name="Lebbe L."/>
            <person name="Cnockaert M."/>
            <person name="Krigas N."/>
            <person name="Grigoriadou K."/>
            <person name="Maloupa E."/>
            <person name="Willems A."/>
        </authorList>
    </citation>
    <scope>NUCLEOTIDE SEQUENCE [LARGE SCALE GENOMIC DNA]</scope>
    <source>
        <strain evidence="3">LMG 31523</strain>
    </source>
</reference>
<evidence type="ECO:0000313" key="3">
    <source>
        <dbReference type="Proteomes" id="UP001196870"/>
    </source>
</evidence>
<name>A0ABS5ERK4_9PROT</name>
<dbReference type="Gene3D" id="2.40.320.10">
    <property type="entry name" value="Hypothetical Protein Pfu-838710-001"/>
    <property type="match status" value="1"/>
</dbReference>
<dbReference type="Pfam" id="PF01928">
    <property type="entry name" value="CYTH"/>
    <property type="match status" value="1"/>
</dbReference>
<comment type="caution">
    <text evidence="2">The sequence shown here is derived from an EMBL/GenBank/DDBJ whole genome shotgun (WGS) entry which is preliminary data.</text>
</comment>
<dbReference type="InterPro" id="IPR012042">
    <property type="entry name" value="NeuTTM/CthTTM-like"/>
</dbReference>
<accession>A0ABS5ERK4</accession>
<protein>
    <submittedName>
        <fullName evidence="2">CYTH domain-containing protein</fullName>
    </submittedName>
</protein>
<feature type="domain" description="CYTH" evidence="1">
    <location>
        <begin position="2"/>
        <end position="150"/>
    </location>
</feature>
<gene>
    <name evidence="2" type="ORF">GXW71_00765</name>
</gene>
<evidence type="ECO:0000259" key="1">
    <source>
        <dbReference type="PROSITE" id="PS51707"/>
    </source>
</evidence>
<evidence type="ECO:0000313" key="2">
    <source>
        <dbReference type="EMBL" id="MBR0662873.1"/>
    </source>
</evidence>
<sequence>MPVEIERKFLVIGETWRDAAIGPALRMRQGYIATGGDGMTVRVRLEGDRGVLTLKGPGLKTRAEFEYAIPAADAEALLAEHCAGPLIEKQRTRVRHADLVWEVDEFGGHLAGLVMAEVELTDADQAIALPGWVGAEVSGDARFQNANLARAARIPTL</sequence>
<dbReference type="SMART" id="SM01118">
    <property type="entry name" value="CYTH"/>
    <property type="match status" value="1"/>
</dbReference>
<dbReference type="EMBL" id="JAAGBB010000001">
    <property type="protein sequence ID" value="MBR0662873.1"/>
    <property type="molecule type" value="Genomic_DNA"/>
</dbReference>
<dbReference type="PANTHER" id="PTHR40114:SF1">
    <property type="entry name" value="SLR0698 PROTEIN"/>
    <property type="match status" value="1"/>
</dbReference>
<organism evidence="2 3">
    <name type="scientific">Plastoroseomonas hellenica</name>
    <dbReference type="NCBI Taxonomy" id="2687306"/>
    <lineage>
        <taxon>Bacteria</taxon>
        <taxon>Pseudomonadati</taxon>
        <taxon>Pseudomonadota</taxon>
        <taxon>Alphaproteobacteria</taxon>
        <taxon>Acetobacterales</taxon>
        <taxon>Acetobacteraceae</taxon>
        <taxon>Plastoroseomonas</taxon>
    </lineage>
</organism>
<dbReference type="RefSeq" id="WP_211850360.1">
    <property type="nucleotide sequence ID" value="NZ_JAAGBB010000001.1"/>
</dbReference>
<dbReference type="PIRSF" id="PIRSF016487">
    <property type="entry name" value="CYTH_UCP016487"/>
    <property type="match status" value="1"/>
</dbReference>
<dbReference type="InterPro" id="IPR033469">
    <property type="entry name" value="CYTH-like_dom_sf"/>
</dbReference>
<dbReference type="PANTHER" id="PTHR40114">
    <property type="entry name" value="SLR0698 PROTEIN"/>
    <property type="match status" value="1"/>
</dbReference>
<dbReference type="PROSITE" id="PS51707">
    <property type="entry name" value="CYTH"/>
    <property type="match status" value="1"/>
</dbReference>